<feature type="domain" description="Retrovirus-related Pol polyprotein from transposon TNT 1-94-like beta-barrel" evidence="1">
    <location>
        <begin position="63"/>
        <end position="142"/>
    </location>
</feature>
<evidence type="ECO:0000313" key="3">
    <source>
        <dbReference type="Proteomes" id="UP000257109"/>
    </source>
</evidence>
<dbReference type="OrthoDB" id="1434586at2759"/>
<evidence type="ECO:0000313" key="2">
    <source>
        <dbReference type="EMBL" id="RDX67382.1"/>
    </source>
</evidence>
<comment type="caution">
    <text evidence="2">The sequence shown here is derived from an EMBL/GenBank/DDBJ whole genome shotgun (WGS) entry which is preliminary data.</text>
</comment>
<evidence type="ECO:0000259" key="1">
    <source>
        <dbReference type="Pfam" id="PF22936"/>
    </source>
</evidence>
<gene>
    <name evidence="2" type="ORF">CR513_53757</name>
</gene>
<keyword evidence="3" id="KW-1185">Reference proteome</keyword>
<name>A0A371EMV1_MUCPR</name>
<dbReference type="EMBL" id="QJKJ01013021">
    <property type="protein sequence ID" value="RDX67382.1"/>
    <property type="molecule type" value="Genomic_DNA"/>
</dbReference>
<dbReference type="Proteomes" id="UP000257109">
    <property type="component" value="Unassembled WGS sequence"/>
</dbReference>
<sequence>MWYLQEDKSLVEGLLALWKTTIHAEKNCHNKNKHQANFVEEHDNEQHLFYVIQDSSDEIGGNWYLDSDCSNYMAKDRSIFKDIDNSVKVKVRLGNGTMVESKRKSHHHDGDIKGTKFIKNVLLVPNLKENLRSIGQMMEKGYVLHFK</sequence>
<reference evidence="2" key="1">
    <citation type="submission" date="2018-05" db="EMBL/GenBank/DDBJ databases">
        <title>Draft genome of Mucuna pruriens seed.</title>
        <authorList>
            <person name="Nnadi N.E."/>
            <person name="Vos R."/>
            <person name="Hasami M.H."/>
            <person name="Devisetty U.K."/>
            <person name="Aguiy J.C."/>
        </authorList>
    </citation>
    <scope>NUCLEOTIDE SEQUENCE [LARGE SCALE GENOMIC DNA]</scope>
    <source>
        <strain evidence="2">JCA_2017</strain>
    </source>
</reference>
<feature type="non-terminal residue" evidence="2">
    <location>
        <position position="1"/>
    </location>
</feature>
<accession>A0A371EMV1</accession>
<dbReference type="InterPro" id="IPR054722">
    <property type="entry name" value="PolX-like_BBD"/>
</dbReference>
<dbReference type="Pfam" id="PF22936">
    <property type="entry name" value="Pol_BBD"/>
    <property type="match status" value="1"/>
</dbReference>
<protein>
    <recommendedName>
        <fullName evidence="1">Retrovirus-related Pol polyprotein from transposon TNT 1-94-like beta-barrel domain-containing protein</fullName>
    </recommendedName>
</protein>
<dbReference type="AlphaFoldDB" id="A0A371EMV1"/>
<proteinExistence type="predicted"/>
<organism evidence="2 3">
    <name type="scientific">Mucuna pruriens</name>
    <name type="common">Velvet bean</name>
    <name type="synonym">Dolichos pruriens</name>
    <dbReference type="NCBI Taxonomy" id="157652"/>
    <lineage>
        <taxon>Eukaryota</taxon>
        <taxon>Viridiplantae</taxon>
        <taxon>Streptophyta</taxon>
        <taxon>Embryophyta</taxon>
        <taxon>Tracheophyta</taxon>
        <taxon>Spermatophyta</taxon>
        <taxon>Magnoliopsida</taxon>
        <taxon>eudicotyledons</taxon>
        <taxon>Gunneridae</taxon>
        <taxon>Pentapetalae</taxon>
        <taxon>rosids</taxon>
        <taxon>fabids</taxon>
        <taxon>Fabales</taxon>
        <taxon>Fabaceae</taxon>
        <taxon>Papilionoideae</taxon>
        <taxon>50 kb inversion clade</taxon>
        <taxon>NPAAA clade</taxon>
        <taxon>indigoferoid/millettioid clade</taxon>
        <taxon>Phaseoleae</taxon>
        <taxon>Mucuna</taxon>
    </lineage>
</organism>